<protein>
    <submittedName>
        <fullName evidence="4">NAD(P)H-dependent oxidoreductase</fullName>
        <ecNumber evidence="4">1.-.-.-</ecNumber>
        <ecNumber evidence="4">1.6.99.-</ecNumber>
    </submittedName>
</protein>
<feature type="domain" description="Flavodoxin-like fold" evidence="3">
    <location>
        <begin position="3"/>
        <end position="174"/>
    </location>
</feature>
<evidence type="ECO:0000259" key="3">
    <source>
        <dbReference type="Pfam" id="PF02525"/>
    </source>
</evidence>
<dbReference type="SUPFAM" id="SSF52218">
    <property type="entry name" value="Flavoproteins"/>
    <property type="match status" value="1"/>
</dbReference>
<dbReference type="EC" id="1.-.-.-" evidence="4"/>
<evidence type="ECO:0000313" key="5">
    <source>
        <dbReference type="Proteomes" id="UP001596353"/>
    </source>
</evidence>
<evidence type="ECO:0000256" key="1">
    <source>
        <dbReference type="ARBA" id="ARBA00006252"/>
    </source>
</evidence>
<evidence type="ECO:0000313" key="4">
    <source>
        <dbReference type="EMBL" id="MFC6761080.1"/>
    </source>
</evidence>
<dbReference type="PANTHER" id="PTHR10204:SF34">
    <property type="entry name" value="NAD(P)H DEHYDROGENASE [QUINONE] 1 ISOFORM 1"/>
    <property type="match status" value="1"/>
</dbReference>
<comment type="similarity">
    <text evidence="1">Belongs to the NAD(P)H dehydrogenase (quinone) family.</text>
</comment>
<keyword evidence="5" id="KW-1185">Reference proteome</keyword>
<dbReference type="EC" id="1.6.99.-" evidence="4"/>
<keyword evidence="2 4" id="KW-0560">Oxidoreductase</keyword>
<comment type="caution">
    <text evidence="4">The sequence shown here is derived from an EMBL/GenBank/DDBJ whole genome shotgun (WGS) entry which is preliminary data.</text>
</comment>
<proteinExistence type="inferred from homology"/>
<dbReference type="PANTHER" id="PTHR10204">
    <property type="entry name" value="NAD P H OXIDOREDUCTASE-RELATED"/>
    <property type="match status" value="1"/>
</dbReference>
<name>A0ABW2B5R5_9RHOB</name>
<dbReference type="GO" id="GO:0016491">
    <property type="term" value="F:oxidoreductase activity"/>
    <property type="evidence" value="ECO:0007669"/>
    <property type="project" value="UniProtKB-KW"/>
</dbReference>
<sequence>MSKRIYILNGHPAETSLNRALAEAYAGAARAAGHEVRLTHIAAMDFDPDHGFAGFGKTKPLEPALEKLLADIEWAEHVVLTAPMWWGGIPAKLKGAIDRAFLPGRTFDSRVPRGKMPKPLLSGRSARLILTSDTPRWFLSLIYRNAIVHQMRGQILRFVGIKPTRVSFFSAASSPGAGQVDGWLANVGQLGKAGV</sequence>
<reference evidence="5" key="1">
    <citation type="journal article" date="2019" name="Int. J. Syst. Evol. Microbiol.">
        <title>The Global Catalogue of Microorganisms (GCM) 10K type strain sequencing project: providing services to taxonomists for standard genome sequencing and annotation.</title>
        <authorList>
            <consortium name="The Broad Institute Genomics Platform"/>
            <consortium name="The Broad Institute Genome Sequencing Center for Infectious Disease"/>
            <person name="Wu L."/>
            <person name="Ma J."/>
        </authorList>
    </citation>
    <scope>NUCLEOTIDE SEQUENCE [LARGE SCALE GENOMIC DNA]</scope>
    <source>
        <strain evidence="5">CCUG 66188</strain>
    </source>
</reference>
<accession>A0ABW2B5R5</accession>
<organism evidence="4 5">
    <name type="scientific">Sulfitobacter porphyrae</name>
    <dbReference type="NCBI Taxonomy" id="1246864"/>
    <lineage>
        <taxon>Bacteria</taxon>
        <taxon>Pseudomonadati</taxon>
        <taxon>Pseudomonadota</taxon>
        <taxon>Alphaproteobacteria</taxon>
        <taxon>Rhodobacterales</taxon>
        <taxon>Roseobacteraceae</taxon>
        <taxon>Sulfitobacter</taxon>
    </lineage>
</organism>
<dbReference type="Pfam" id="PF02525">
    <property type="entry name" value="Flavodoxin_2"/>
    <property type="match status" value="1"/>
</dbReference>
<dbReference type="EMBL" id="JBHSWG010000001">
    <property type="protein sequence ID" value="MFC6761080.1"/>
    <property type="molecule type" value="Genomic_DNA"/>
</dbReference>
<dbReference type="Proteomes" id="UP001596353">
    <property type="component" value="Unassembled WGS sequence"/>
</dbReference>
<dbReference type="Gene3D" id="3.40.50.360">
    <property type="match status" value="1"/>
</dbReference>
<gene>
    <name evidence="4" type="ORF">ACFQFQ_18855</name>
</gene>
<dbReference type="InterPro" id="IPR051545">
    <property type="entry name" value="NAD(P)H_dehydrogenase_qn"/>
</dbReference>
<dbReference type="InterPro" id="IPR003680">
    <property type="entry name" value="Flavodoxin_fold"/>
</dbReference>
<dbReference type="InterPro" id="IPR029039">
    <property type="entry name" value="Flavoprotein-like_sf"/>
</dbReference>
<evidence type="ECO:0000256" key="2">
    <source>
        <dbReference type="ARBA" id="ARBA00023002"/>
    </source>
</evidence>